<dbReference type="InterPro" id="IPR036961">
    <property type="entry name" value="Kinesin_motor_dom_sf"/>
</dbReference>
<evidence type="ECO:0000256" key="2">
    <source>
        <dbReference type="PROSITE-ProRule" id="PRU00283"/>
    </source>
</evidence>
<accession>A0A2J8AHX5</accession>
<dbReference type="SMART" id="SM00129">
    <property type="entry name" value="KISc"/>
    <property type="match status" value="1"/>
</dbReference>
<dbReference type="Gene3D" id="3.40.850.10">
    <property type="entry name" value="Kinesin motor domain"/>
    <property type="match status" value="1"/>
</dbReference>
<feature type="compositionally biased region" description="Low complexity" evidence="4">
    <location>
        <begin position="386"/>
        <end position="424"/>
    </location>
</feature>
<dbReference type="EMBL" id="PGGS01000015">
    <property type="protein sequence ID" value="PNH12123.1"/>
    <property type="molecule type" value="Genomic_DNA"/>
</dbReference>
<dbReference type="AlphaFoldDB" id="A0A2J8AHX5"/>
<feature type="binding site" evidence="2">
    <location>
        <begin position="71"/>
        <end position="78"/>
    </location>
    <ligand>
        <name>ATP</name>
        <dbReference type="ChEBI" id="CHEBI:30616"/>
    </ligand>
</feature>
<feature type="compositionally biased region" description="Gly residues" evidence="4">
    <location>
        <begin position="739"/>
        <end position="758"/>
    </location>
</feature>
<feature type="non-terminal residue" evidence="6">
    <location>
        <position position="1092"/>
    </location>
</feature>
<dbReference type="GO" id="GO:0051231">
    <property type="term" value="P:spindle elongation"/>
    <property type="evidence" value="ECO:0007669"/>
    <property type="project" value="TreeGrafter"/>
</dbReference>
<dbReference type="GO" id="GO:0007018">
    <property type="term" value="P:microtubule-based movement"/>
    <property type="evidence" value="ECO:0007669"/>
    <property type="project" value="InterPro"/>
</dbReference>
<evidence type="ECO:0000256" key="3">
    <source>
        <dbReference type="SAM" id="Coils"/>
    </source>
</evidence>
<evidence type="ECO:0000313" key="6">
    <source>
        <dbReference type="EMBL" id="PNH12123.1"/>
    </source>
</evidence>
<feature type="compositionally biased region" description="Acidic residues" evidence="4">
    <location>
        <begin position="445"/>
        <end position="460"/>
    </location>
</feature>
<evidence type="ECO:0000256" key="4">
    <source>
        <dbReference type="SAM" id="MobiDB-lite"/>
    </source>
</evidence>
<dbReference type="InterPro" id="IPR027417">
    <property type="entry name" value="P-loop_NTPase"/>
</dbReference>
<feature type="region of interest" description="Disordered" evidence="4">
    <location>
        <begin position="852"/>
        <end position="887"/>
    </location>
</feature>
<sequence length="1092" mass="116565">VRPLITRELFHGSRPCASSEGPCVTIGRERRFTFDHAFGPGTQQAQVYQELVAPLVESCFDGFNVTVLAYGQTGSGKTFTMGTGECSEEHEMGIAPRVIRHVFSGIDARKRQSAFYVRAQFLEIYNEEVKDLLLLPSEQHAKGGSGISLREAADGTLMVIGAREEPAECSQQLEQLLERGMAARATSSTLVNEQSSRSHAILTIIIEQHMLLSASLEAGGSGRSSGGSSGSEDGGEAGSALAEGPSGIAAAGEVRTAKLHLVGLLALGNVISALGDERRRGSHVPYRESKLTRLLQDSLGGNSRTAMIACISCADEVLEETLNTLKYANRARNIRNKPVVNRRLEGELASCSAELREAQDDLERDEVIFGNTMQELQDAEAARSTGAGSHPGSSGRSGSRPRATAGPRRAGPTRPPAAGGAAVSDGGGSHIEDACEEGEGQGGEEGSEAEEREEGQGGEEDEVLYDAELLSYMREADCAGQQQRPASSDETLGEELAAVMQEKAAADAERAVLERAALAQRSSFDNARVALEQQLSTLCTRIGQQQQQQLESAHAAEREARELAARWQERAGELEEAIGAREALVERLHAELEEVEGSAARSAQERASLRQQYEQRIATVVAQVGTLQRQLQQHESGGGSGERRERQRAAERAAATETALAALRAQQADLRKQLAARVARYERDSAACAKELAALRKAAASARGRVEALEQENRAQRLLLRDKQHEVMAARQRLRGSHRAGGAGQARGGSGSSPGRGGFPPPPSPAAQRLSAEQATAHRAWAAELLSAVADAARLEARLEVLRARRGEAVGRRELLLRERSQFGLRSQRRAEQLAGAVAACEAELGELVGRIPSPRYDTPRSSAPPTPRGMVQAAGAQRGGGGGGVEGAGREAAALGGGFGGSRALLSDDWVTLQQRIADVSHAKAALQERLRGGRLLDEREQQVADSQDDQLDDLDTQLSYLGAELSDGEAVLAALRARREQLQQQGGAVRRLEAELAASEAGAAQREAQLHVRLRESVASLSAHLASREVLHDPHDSGPAGGGGGGGAGEPDDEAELEEQVQQQQLMPYAAQQQHHQRPLPYEPYDLDVD</sequence>
<protein>
    <submittedName>
        <fullName evidence="6">Kinesin-like protein KIF21B</fullName>
    </submittedName>
</protein>
<dbReference type="GO" id="GO:0005875">
    <property type="term" value="C:microtubule associated complex"/>
    <property type="evidence" value="ECO:0007669"/>
    <property type="project" value="TreeGrafter"/>
</dbReference>
<evidence type="ECO:0000256" key="1">
    <source>
        <dbReference type="ARBA" id="ARBA00023175"/>
    </source>
</evidence>
<feature type="compositionally biased region" description="Gly residues" evidence="4">
    <location>
        <begin position="878"/>
        <end position="887"/>
    </location>
</feature>
<dbReference type="GO" id="GO:0005524">
    <property type="term" value="F:ATP binding"/>
    <property type="evidence" value="ECO:0007669"/>
    <property type="project" value="UniProtKB-UniRule"/>
</dbReference>
<feature type="compositionally biased region" description="Acidic residues" evidence="4">
    <location>
        <begin position="1052"/>
        <end position="1061"/>
    </location>
</feature>
<dbReference type="GO" id="GO:0003777">
    <property type="term" value="F:microtubule motor activity"/>
    <property type="evidence" value="ECO:0007669"/>
    <property type="project" value="InterPro"/>
</dbReference>
<dbReference type="Pfam" id="PF00225">
    <property type="entry name" value="Kinesin"/>
    <property type="match status" value="1"/>
</dbReference>
<gene>
    <name evidence="6" type="ORF">TSOC_001038</name>
</gene>
<feature type="region of interest" description="Disordered" evidence="4">
    <location>
        <begin position="378"/>
        <end position="460"/>
    </location>
</feature>
<comment type="caution">
    <text evidence="6">The sequence shown here is derived from an EMBL/GenBank/DDBJ whole genome shotgun (WGS) entry which is preliminary data.</text>
</comment>
<feature type="non-terminal residue" evidence="6">
    <location>
        <position position="1"/>
    </location>
</feature>
<feature type="region of interest" description="Disordered" evidence="4">
    <location>
        <begin position="733"/>
        <end position="774"/>
    </location>
</feature>
<dbReference type="PROSITE" id="PS50067">
    <property type="entry name" value="KINESIN_MOTOR_2"/>
    <property type="match status" value="1"/>
</dbReference>
<keyword evidence="2" id="KW-0067">ATP-binding</keyword>
<dbReference type="GO" id="GO:0008017">
    <property type="term" value="F:microtubule binding"/>
    <property type="evidence" value="ECO:0007669"/>
    <property type="project" value="InterPro"/>
</dbReference>
<feature type="region of interest" description="Disordered" evidence="4">
    <location>
        <begin position="1032"/>
        <end position="1092"/>
    </location>
</feature>
<proteinExistence type="inferred from homology"/>
<feature type="compositionally biased region" description="Basic and acidic residues" evidence="4">
    <location>
        <begin position="641"/>
        <end position="651"/>
    </location>
</feature>
<dbReference type="PANTHER" id="PTHR47969:SF29">
    <property type="entry name" value="KINESIN-LIKE PROTEIN"/>
    <property type="match status" value="1"/>
</dbReference>
<comment type="similarity">
    <text evidence="2">Belongs to the TRAFAC class myosin-kinesin ATPase superfamily. Kinesin family.</text>
</comment>
<organism evidence="6 7">
    <name type="scientific">Tetrabaena socialis</name>
    <dbReference type="NCBI Taxonomy" id="47790"/>
    <lineage>
        <taxon>Eukaryota</taxon>
        <taxon>Viridiplantae</taxon>
        <taxon>Chlorophyta</taxon>
        <taxon>core chlorophytes</taxon>
        <taxon>Chlorophyceae</taxon>
        <taxon>CS clade</taxon>
        <taxon>Chlamydomonadales</taxon>
        <taxon>Tetrabaenaceae</taxon>
        <taxon>Tetrabaena</taxon>
    </lineage>
</organism>
<feature type="domain" description="Kinesin motor" evidence="5">
    <location>
        <begin position="1"/>
        <end position="334"/>
    </location>
</feature>
<keyword evidence="1 2" id="KW-0505">Motor protein</keyword>
<feature type="coiled-coil region" evidence="3">
    <location>
        <begin position="967"/>
        <end position="1011"/>
    </location>
</feature>
<dbReference type="PRINTS" id="PR00380">
    <property type="entry name" value="KINESINHEAVY"/>
</dbReference>
<keyword evidence="7" id="KW-1185">Reference proteome</keyword>
<feature type="compositionally biased region" description="Low complexity" evidence="4">
    <location>
        <begin position="1062"/>
        <end position="1076"/>
    </location>
</feature>
<name>A0A2J8AHX5_9CHLO</name>
<feature type="region of interest" description="Disordered" evidence="4">
    <location>
        <begin position="629"/>
        <end position="655"/>
    </location>
</feature>
<evidence type="ECO:0000259" key="5">
    <source>
        <dbReference type="PROSITE" id="PS50067"/>
    </source>
</evidence>
<feature type="compositionally biased region" description="Gly residues" evidence="4">
    <location>
        <begin position="1041"/>
        <end position="1051"/>
    </location>
</feature>
<reference evidence="6 7" key="1">
    <citation type="journal article" date="2017" name="Mol. Biol. Evol.">
        <title>The 4-celled Tetrabaena socialis nuclear genome reveals the essential components for genetic control of cell number at the origin of multicellularity in the volvocine lineage.</title>
        <authorList>
            <person name="Featherston J."/>
            <person name="Arakaki Y."/>
            <person name="Hanschen E.R."/>
            <person name="Ferris P.J."/>
            <person name="Michod R.E."/>
            <person name="Olson B.J.S.C."/>
            <person name="Nozaki H."/>
            <person name="Durand P.M."/>
        </authorList>
    </citation>
    <scope>NUCLEOTIDE SEQUENCE [LARGE SCALE GENOMIC DNA]</scope>
    <source>
        <strain evidence="6 7">NIES-571</strain>
    </source>
</reference>
<feature type="region of interest" description="Disordered" evidence="4">
    <location>
        <begin position="217"/>
        <end position="241"/>
    </location>
</feature>
<evidence type="ECO:0000313" key="7">
    <source>
        <dbReference type="Proteomes" id="UP000236333"/>
    </source>
</evidence>
<dbReference type="OrthoDB" id="547504at2759"/>
<dbReference type="GO" id="GO:0007052">
    <property type="term" value="P:mitotic spindle organization"/>
    <property type="evidence" value="ECO:0007669"/>
    <property type="project" value="TreeGrafter"/>
</dbReference>
<dbReference type="SUPFAM" id="SSF52540">
    <property type="entry name" value="P-loop containing nucleoside triphosphate hydrolases"/>
    <property type="match status" value="1"/>
</dbReference>
<feature type="compositionally biased region" description="Gly residues" evidence="4">
    <location>
        <begin position="219"/>
        <end position="229"/>
    </location>
</feature>
<keyword evidence="2" id="KW-0547">Nucleotide-binding</keyword>
<keyword evidence="3" id="KW-0175">Coiled coil</keyword>
<dbReference type="Proteomes" id="UP000236333">
    <property type="component" value="Unassembled WGS sequence"/>
</dbReference>
<dbReference type="InterPro" id="IPR001752">
    <property type="entry name" value="Kinesin_motor_dom"/>
</dbReference>
<dbReference type="PANTHER" id="PTHR47969">
    <property type="entry name" value="CHROMOSOME-ASSOCIATED KINESIN KIF4A-RELATED"/>
    <property type="match status" value="1"/>
</dbReference>
<dbReference type="InterPro" id="IPR027640">
    <property type="entry name" value="Kinesin-like_fam"/>
</dbReference>